<dbReference type="Gene3D" id="1.25.40.900">
    <property type="match status" value="1"/>
</dbReference>
<feature type="domain" description="SusD-like N-terminal" evidence="8">
    <location>
        <begin position="55"/>
        <end position="243"/>
    </location>
</feature>
<name>A0ABS8GR12_9FLAO</name>
<evidence type="ECO:0000256" key="3">
    <source>
        <dbReference type="ARBA" id="ARBA00022729"/>
    </source>
</evidence>
<organism evidence="9 10">
    <name type="scientific">Leeuwenhoekiella parthenopeia</name>
    <dbReference type="NCBI Taxonomy" id="2890320"/>
    <lineage>
        <taxon>Bacteria</taxon>
        <taxon>Pseudomonadati</taxon>
        <taxon>Bacteroidota</taxon>
        <taxon>Flavobacteriia</taxon>
        <taxon>Flavobacteriales</taxon>
        <taxon>Flavobacteriaceae</taxon>
        <taxon>Leeuwenhoekiella</taxon>
    </lineage>
</organism>
<feature type="signal peptide" evidence="6">
    <location>
        <begin position="1"/>
        <end position="24"/>
    </location>
</feature>
<feature type="chain" id="PRO_5045168745" evidence="6">
    <location>
        <begin position="25"/>
        <end position="486"/>
    </location>
</feature>
<accession>A0ABS8GR12</accession>
<dbReference type="CDD" id="cd08977">
    <property type="entry name" value="SusD"/>
    <property type="match status" value="1"/>
</dbReference>
<dbReference type="SUPFAM" id="SSF48452">
    <property type="entry name" value="TPR-like"/>
    <property type="match status" value="1"/>
</dbReference>
<protein>
    <submittedName>
        <fullName evidence="9">RagB/SusD family nutrient uptake outer membrane protein</fullName>
    </submittedName>
</protein>
<evidence type="ECO:0000256" key="1">
    <source>
        <dbReference type="ARBA" id="ARBA00004442"/>
    </source>
</evidence>
<dbReference type="InterPro" id="IPR012944">
    <property type="entry name" value="SusD_RagB_dom"/>
</dbReference>
<evidence type="ECO:0000256" key="2">
    <source>
        <dbReference type="ARBA" id="ARBA00006275"/>
    </source>
</evidence>
<dbReference type="InterPro" id="IPR011990">
    <property type="entry name" value="TPR-like_helical_dom_sf"/>
</dbReference>
<evidence type="ECO:0000259" key="7">
    <source>
        <dbReference type="Pfam" id="PF07980"/>
    </source>
</evidence>
<dbReference type="InterPro" id="IPR033985">
    <property type="entry name" value="SusD-like_N"/>
</dbReference>
<dbReference type="EMBL" id="JAJGMW010000007">
    <property type="protein sequence ID" value="MCC4212417.1"/>
    <property type="molecule type" value="Genomic_DNA"/>
</dbReference>
<proteinExistence type="inferred from homology"/>
<evidence type="ECO:0000313" key="10">
    <source>
        <dbReference type="Proteomes" id="UP001197770"/>
    </source>
</evidence>
<dbReference type="Pfam" id="PF14322">
    <property type="entry name" value="SusD-like_3"/>
    <property type="match status" value="1"/>
</dbReference>
<dbReference type="Proteomes" id="UP001197770">
    <property type="component" value="Unassembled WGS sequence"/>
</dbReference>
<evidence type="ECO:0000313" key="9">
    <source>
        <dbReference type="EMBL" id="MCC4212417.1"/>
    </source>
</evidence>
<comment type="similarity">
    <text evidence="2">Belongs to the SusD family.</text>
</comment>
<evidence type="ECO:0000256" key="5">
    <source>
        <dbReference type="ARBA" id="ARBA00023237"/>
    </source>
</evidence>
<keyword evidence="3 6" id="KW-0732">Signal</keyword>
<dbReference type="Gene3D" id="2.20.20.130">
    <property type="match status" value="1"/>
</dbReference>
<keyword evidence="4" id="KW-0472">Membrane</keyword>
<reference evidence="9 10" key="1">
    <citation type="submission" date="2021-11" db="EMBL/GenBank/DDBJ databases">
        <title>Seasonal and diel survey of microbial diversity of the Tyrrhenian coast.</title>
        <authorList>
            <person name="Gattoni G."/>
            <person name="Corral P."/>
        </authorList>
    </citation>
    <scope>NUCLEOTIDE SEQUENCE [LARGE SCALE GENOMIC DNA]</scope>
    <source>
        <strain evidence="9 10">Mr9</strain>
    </source>
</reference>
<keyword evidence="10" id="KW-1185">Reference proteome</keyword>
<sequence length="486" mass="54734">MKTIPTKVTLILSCLLIWSCSDFLDQEPGSQISINEQLSTRNGMLEAVSGIYSNLEAVLRFENYTVYADLQGGNLKFSPEPSGSNQGQTIIPENIQNIYNFNDLALESDLESFYDDCYEIINACNLLLENLNTPEDLSASDRDEIEAHMLAIRAFSHFILTQVYAQNTVLGQENTLGVVYKTRSLQEDLEFLPRLSLDETYTNIIADYNASLELFTGNQLLEGPAFSYFDSNSTKALLSRVYLANQNWQQALTAAQGVIESSGIVLTPQENYIESWEESLAPISETLLELSLPRDADGDLGNSIAQTWGYTSATSYGEFVASEDLIDLYEEDDLRGQLFLEIELAVLENDQLVNKPFYFTSKFQGQPGTPVIRISELYLIAAEAAFELNQIPLALEYLNNIRQRAGLDALTQTENLDDQIFLERRRELAFERHLFFDSKRTGRGIVRNDGCLATTCTLDYPSNFFVLPIPQKNLNLNENLIQNEGY</sequence>
<comment type="subcellular location">
    <subcellularLocation>
        <location evidence="1">Cell outer membrane</location>
    </subcellularLocation>
</comment>
<evidence type="ECO:0000256" key="4">
    <source>
        <dbReference type="ARBA" id="ARBA00023136"/>
    </source>
</evidence>
<dbReference type="RefSeq" id="WP_228229509.1">
    <property type="nucleotide sequence ID" value="NZ_JAJGMW010000007.1"/>
</dbReference>
<dbReference type="Pfam" id="PF07980">
    <property type="entry name" value="SusD_RagB"/>
    <property type="match status" value="1"/>
</dbReference>
<comment type="caution">
    <text evidence="9">The sequence shown here is derived from an EMBL/GenBank/DDBJ whole genome shotgun (WGS) entry which is preliminary data.</text>
</comment>
<gene>
    <name evidence="9" type="ORF">LLW17_06780</name>
</gene>
<feature type="domain" description="RagB/SusD" evidence="7">
    <location>
        <begin position="356"/>
        <end position="486"/>
    </location>
</feature>
<keyword evidence="5" id="KW-0998">Cell outer membrane</keyword>
<dbReference type="Gene3D" id="1.25.40.390">
    <property type="match status" value="1"/>
</dbReference>
<evidence type="ECO:0000259" key="8">
    <source>
        <dbReference type="Pfam" id="PF14322"/>
    </source>
</evidence>
<evidence type="ECO:0000256" key="6">
    <source>
        <dbReference type="SAM" id="SignalP"/>
    </source>
</evidence>